<evidence type="ECO:0000313" key="2">
    <source>
        <dbReference type="EMBL" id="MBM9938724.1"/>
    </source>
</evidence>
<dbReference type="EMBL" id="JAFFTB010000019">
    <property type="protein sequence ID" value="MBM9938724.1"/>
    <property type="molecule type" value="Genomic_DNA"/>
</dbReference>
<gene>
    <name evidence="1" type="ORF">JJW18_13510</name>
    <name evidence="2" type="ORF">JJW19_11265</name>
</gene>
<name>A0AAW4GJ64_9GAMM</name>
<proteinExistence type="predicted"/>
<reference evidence="3" key="1">
    <citation type="submission" date="2021-01" db="EMBL/GenBank/DDBJ databases">
        <title>Stenotrophomonas maltophilia.</title>
        <authorList>
            <person name="Yu Y."/>
        </authorList>
    </citation>
    <scope>NUCLEOTIDE SEQUENCE [LARGE SCALE GENOMIC DNA]</scope>
    <source>
        <strain evidence="3">As-6</strain>
    </source>
</reference>
<organism evidence="1 4">
    <name type="scientific">Stenotrophomonas lactitubi</name>
    <dbReference type="NCBI Taxonomy" id="2045214"/>
    <lineage>
        <taxon>Bacteria</taxon>
        <taxon>Pseudomonadati</taxon>
        <taxon>Pseudomonadota</taxon>
        <taxon>Gammaproteobacteria</taxon>
        <taxon>Lysobacterales</taxon>
        <taxon>Lysobacteraceae</taxon>
        <taxon>Stenotrophomonas</taxon>
    </lineage>
</organism>
<keyword evidence="3" id="KW-1185">Reference proteome</keyword>
<comment type="caution">
    <text evidence="1">The sequence shown here is derived from an EMBL/GenBank/DDBJ whole genome shotgun (WGS) entry which is preliminary data.</text>
</comment>
<accession>A0AAW4GJ64</accession>
<dbReference type="AlphaFoldDB" id="A0AAW4GJ64"/>
<dbReference type="RefSeq" id="WP_205404714.1">
    <property type="nucleotide sequence ID" value="NZ_JAFFTA010000019.1"/>
</dbReference>
<evidence type="ECO:0000313" key="1">
    <source>
        <dbReference type="EMBL" id="MBM9914483.1"/>
    </source>
</evidence>
<dbReference type="Proteomes" id="UP000784064">
    <property type="component" value="Unassembled WGS sequence"/>
</dbReference>
<evidence type="ECO:0008006" key="5">
    <source>
        <dbReference type="Google" id="ProtNLM"/>
    </source>
</evidence>
<sequence>MPKAGDIFASFNQRLEAFVAFQLTPRESGGSWPVLTLDWSGPALPTKSEINAMRPAEFTYPTLLKRPAPYQHVVAWSGAMPRSYQHVGWREPMILDAPRMFSRWPDGTAIVHQRAWDAHDSKMMQAYLACQQEPDQTVLLQGEEWAVTRSAKRVDSQALSIAESFEVFDQLPMLEFIRITQSHDGLFRWLRTRSLITRMQISGQKDPVLDLRGTHLRNLELDVAGLKDVRLNSSLEHLTITGTCDPSLVISCECNGRNLIVNATDPTLTWEGLPELGGLELWEVDGFDPDLVVARFPELTALAVAGRICRTSTLLPLGRLSRLQFLSLTEVFPEQAEFPSPACWPQLTLLRLHSVPDAIAKAVKKSFKSLAPDELDLDVRRPRKPEWLAANMDNPFRDWEGRSGISTSQAKKAATLYRNARSSALDRATQLAGQPAALTETLTQIATNYIDGFNAMDRRAQIIETVEREEILDALATVIGAVESVRQTQLGADVVPLDRRPILVSVEALREF</sequence>
<dbReference type="EMBL" id="JAFFTA010000019">
    <property type="protein sequence ID" value="MBM9914483.1"/>
    <property type="molecule type" value="Genomic_DNA"/>
</dbReference>
<protein>
    <recommendedName>
        <fullName evidence="5">Gliding motility protein</fullName>
    </recommendedName>
</protein>
<reference evidence="1" key="2">
    <citation type="submission" date="2021-01" db="EMBL/GenBank/DDBJ databases">
        <authorList>
            <person name="Yu Y."/>
        </authorList>
    </citation>
    <scope>NUCLEOTIDE SEQUENCE</scope>
    <source>
        <strain evidence="1">As-5</strain>
        <strain evidence="2">As-6</strain>
    </source>
</reference>
<evidence type="ECO:0000313" key="4">
    <source>
        <dbReference type="Proteomes" id="UP000784064"/>
    </source>
</evidence>
<evidence type="ECO:0000313" key="3">
    <source>
        <dbReference type="Proteomes" id="UP000749453"/>
    </source>
</evidence>
<dbReference type="Proteomes" id="UP000749453">
    <property type="component" value="Unassembled WGS sequence"/>
</dbReference>